<organism evidence="2 3">
    <name type="scientific">Streptomyces albipurpureus</name>
    <dbReference type="NCBI Taxonomy" id="2897419"/>
    <lineage>
        <taxon>Bacteria</taxon>
        <taxon>Bacillati</taxon>
        <taxon>Actinomycetota</taxon>
        <taxon>Actinomycetes</taxon>
        <taxon>Kitasatosporales</taxon>
        <taxon>Streptomycetaceae</taxon>
        <taxon>Streptomyces</taxon>
    </lineage>
</organism>
<keyword evidence="3" id="KW-1185">Reference proteome</keyword>
<reference evidence="2" key="1">
    <citation type="submission" date="2022-06" db="EMBL/GenBank/DDBJ databases">
        <title>Genome public.</title>
        <authorList>
            <person name="Sun Q."/>
        </authorList>
    </citation>
    <scope>NUCLEOTIDE SEQUENCE</scope>
    <source>
        <strain evidence="2">CWNU-1</strain>
    </source>
</reference>
<keyword evidence="1" id="KW-0732">Signal</keyword>
<evidence type="ECO:0000313" key="3">
    <source>
        <dbReference type="Proteomes" id="UP001431429"/>
    </source>
</evidence>
<sequence length="107" mass="11445">MLAHTRLSRIGLAVSTAVVLTLSLSPNAQAATGTIRYFDVNSQEFRISNPPDNVCITLQARASSITNETNKTVRLYRNGGCDIFVLDLAPGSTRSRIGGPLSVRVIG</sequence>
<comment type="caution">
    <text evidence="2">The sequence shown here is derived from an EMBL/GenBank/DDBJ whole genome shotgun (WGS) entry which is preliminary data.</text>
</comment>
<gene>
    <name evidence="2" type="ORF">NBG84_00065</name>
</gene>
<evidence type="ECO:0000256" key="1">
    <source>
        <dbReference type="SAM" id="SignalP"/>
    </source>
</evidence>
<feature type="chain" id="PRO_5045838536" evidence="1">
    <location>
        <begin position="31"/>
        <end position="107"/>
    </location>
</feature>
<dbReference type="RefSeq" id="WP_250917094.1">
    <property type="nucleotide sequence ID" value="NZ_JAMQAW010000001.1"/>
</dbReference>
<dbReference type="EMBL" id="JAMQAW010000001">
    <property type="protein sequence ID" value="MCM2386722.1"/>
    <property type="molecule type" value="Genomic_DNA"/>
</dbReference>
<accession>A0ABT0UE21</accession>
<proteinExistence type="predicted"/>
<evidence type="ECO:0000313" key="2">
    <source>
        <dbReference type="EMBL" id="MCM2386722.1"/>
    </source>
</evidence>
<name>A0ABT0UE21_9ACTN</name>
<protein>
    <submittedName>
        <fullName evidence="2">Uncharacterized protein</fullName>
    </submittedName>
</protein>
<feature type="signal peptide" evidence="1">
    <location>
        <begin position="1"/>
        <end position="30"/>
    </location>
</feature>
<dbReference type="Proteomes" id="UP001431429">
    <property type="component" value="Unassembled WGS sequence"/>
</dbReference>